<evidence type="ECO:0000313" key="2">
    <source>
        <dbReference type="EMBL" id="KAF3707682.1"/>
    </source>
</evidence>
<feature type="region of interest" description="Disordered" evidence="1">
    <location>
        <begin position="1"/>
        <end position="20"/>
    </location>
</feature>
<sequence>MSKTNQKKRKKKKKKKKAGQWIPLFTSSQVSITRASAHVNQPGKTGAAIFL</sequence>
<reference evidence="3" key="2">
    <citation type="submission" date="2019-02" db="EMBL/GenBank/DDBJ databases">
        <title>Opniocepnalus argus Var Kimnra genome.</title>
        <authorList>
            <person name="Zhou C."/>
            <person name="Xiao S."/>
        </authorList>
    </citation>
    <scope>NUCLEOTIDE SEQUENCE [LARGE SCALE GENOMIC DNA]</scope>
</reference>
<protein>
    <submittedName>
        <fullName evidence="2">Uncharacterized protein</fullName>
    </submittedName>
</protein>
<gene>
    <name evidence="2" type="ORF">EXN66_Car000855</name>
</gene>
<proteinExistence type="predicted"/>
<dbReference type="AlphaFoldDB" id="A0A6G1QYG9"/>
<organism evidence="2 3">
    <name type="scientific">Channa argus</name>
    <name type="common">Northern snakehead</name>
    <name type="synonym">Ophicephalus argus</name>
    <dbReference type="NCBI Taxonomy" id="215402"/>
    <lineage>
        <taxon>Eukaryota</taxon>
        <taxon>Metazoa</taxon>
        <taxon>Chordata</taxon>
        <taxon>Craniata</taxon>
        <taxon>Vertebrata</taxon>
        <taxon>Euteleostomi</taxon>
        <taxon>Actinopterygii</taxon>
        <taxon>Neopterygii</taxon>
        <taxon>Teleostei</taxon>
        <taxon>Neoteleostei</taxon>
        <taxon>Acanthomorphata</taxon>
        <taxon>Anabantaria</taxon>
        <taxon>Anabantiformes</taxon>
        <taxon>Channoidei</taxon>
        <taxon>Channidae</taxon>
        <taxon>Channa</taxon>
    </lineage>
</organism>
<evidence type="ECO:0000256" key="1">
    <source>
        <dbReference type="SAM" id="MobiDB-lite"/>
    </source>
</evidence>
<dbReference type="Proteomes" id="UP000503349">
    <property type="component" value="Chromosome 1"/>
</dbReference>
<name>A0A6G1QYG9_CHAAH</name>
<keyword evidence="3" id="KW-1185">Reference proteome</keyword>
<feature type="compositionally biased region" description="Basic residues" evidence="1">
    <location>
        <begin position="1"/>
        <end position="18"/>
    </location>
</feature>
<evidence type="ECO:0000313" key="3">
    <source>
        <dbReference type="Proteomes" id="UP000503349"/>
    </source>
</evidence>
<reference evidence="2 3" key="1">
    <citation type="submission" date="2019-02" db="EMBL/GenBank/DDBJ databases">
        <title>Opniocepnalus argus genome.</title>
        <authorList>
            <person name="Zhou C."/>
            <person name="Xiao S."/>
        </authorList>
    </citation>
    <scope>NUCLEOTIDE SEQUENCE [LARGE SCALE GENOMIC DNA]</scope>
    <source>
        <strain evidence="2">OARG1902GOOAL</strain>
        <tissue evidence="2">Muscle</tissue>
    </source>
</reference>
<dbReference type="EMBL" id="CM015712">
    <property type="protein sequence ID" value="KAF3707682.1"/>
    <property type="molecule type" value="Genomic_DNA"/>
</dbReference>
<accession>A0A6G1QYG9</accession>